<comment type="subcellular location">
    <subcellularLocation>
        <location evidence="1">Mitochondrion</location>
    </subcellularLocation>
</comment>
<evidence type="ECO:0000256" key="13">
    <source>
        <dbReference type="ARBA" id="ARBA00049244"/>
    </source>
</evidence>
<keyword evidence="9" id="KW-0460">Magnesium</keyword>
<dbReference type="Gene3D" id="3.40.1170.60">
    <property type="match status" value="1"/>
</dbReference>
<dbReference type="NCBIfam" id="NF002677">
    <property type="entry name" value="PRK02406.1"/>
    <property type="match status" value="1"/>
</dbReference>
<evidence type="ECO:0000313" key="16">
    <source>
        <dbReference type="EMBL" id="PKS08698.1"/>
    </source>
</evidence>
<organism evidence="16 17">
    <name type="scientific">Lomentospora prolificans</name>
    <dbReference type="NCBI Taxonomy" id="41688"/>
    <lineage>
        <taxon>Eukaryota</taxon>
        <taxon>Fungi</taxon>
        <taxon>Dikarya</taxon>
        <taxon>Ascomycota</taxon>
        <taxon>Pezizomycotina</taxon>
        <taxon>Sordariomycetes</taxon>
        <taxon>Hypocreomycetidae</taxon>
        <taxon>Microascales</taxon>
        <taxon>Microascaceae</taxon>
        <taxon>Lomentospora</taxon>
    </lineage>
</organism>
<dbReference type="InterPro" id="IPR001126">
    <property type="entry name" value="UmuC"/>
</dbReference>
<dbReference type="PROSITE" id="PS50173">
    <property type="entry name" value="UMUC"/>
    <property type="match status" value="1"/>
</dbReference>
<dbReference type="GO" id="GO:0003684">
    <property type="term" value="F:damaged DNA binding"/>
    <property type="evidence" value="ECO:0007669"/>
    <property type="project" value="InterPro"/>
</dbReference>
<accession>A0A2N3N8E4</accession>
<dbReference type="GO" id="GO:0070987">
    <property type="term" value="P:error-free translesion synthesis"/>
    <property type="evidence" value="ECO:0007669"/>
    <property type="project" value="UniProtKB-ARBA"/>
</dbReference>
<dbReference type="VEuPathDB" id="FungiDB:jhhlp_004751"/>
<keyword evidence="12" id="KW-0234">DNA repair</keyword>
<dbReference type="InterPro" id="IPR017961">
    <property type="entry name" value="DNA_pol_Y-fam_little_finger"/>
</dbReference>
<dbReference type="Gene3D" id="3.30.70.270">
    <property type="match status" value="1"/>
</dbReference>
<dbReference type="GO" id="GO:0003887">
    <property type="term" value="F:DNA-directed DNA polymerase activity"/>
    <property type="evidence" value="ECO:0007669"/>
    <property type="project" value="UniProtKB-KW"/>
</dbReference>
<dbReference type="SUPFAM" id="SSF56672">
    <property type="entry name" value="DNA/RNA polymerases"/>
    <property type="match status" value="1"/>
</dbReference>
<dbReference type="InParanoid" id="A0A2N3N8E4"/>
<keyword evidence="8" id="KW-0227">DNA damage</keyword>
<dbReference type="GO" id="GO:0006260">
    <property type="term" value="P:DNA replication"/>
    <property type="evidence" value="ECO:0007669"/>
    <property type="project" value="UniProtKB-KW"/>
</dbReference>
<sequence>MGTAAALEEAGSDGLEPLDLLDADPSIPDQTEEPDNTESEENIPEPKPNTEAEGTHDTLKYQLLGPSLTKAGQDSVNQTKVAEIIYNASRGSKFFNREEARDKLLTEKIDGILAHKERLSTPELARARREADAYLEQLELTRDLSQYIVHVDCDAFFAAVEELDRPELKEVPFAVGKGVLTTCNYHARRFGVRSGMASFVAMKLCPHLILIPNNHEKYRAKAAEVRDIFADYDPRFESASIDEAYLNVTAYCVSHPDPDTGEPANPADVVAQMRREIHERTHVTVSAGIAPNARLAKICSNINKPNGQYVLPNERGAIMKFIRDLPTRKLMGIGRVMERELAAVGIATLGDVYEKREIVKPLFGDKTYSFLMHACLGLGRTKIQPAEEYERKSVGTERTFKAISDPTELRDRLRKTTDDLETELEKAGVKGRTVVLKVKLHTFEVLTRQVVAHKLVHKADDLYNLALPMLAKLEEEVKASPAGAKDGFCIRLMGVRCTHLVSSKKPDTMAFFGLRARSDEDPAQRKKHMPELDSDGWEKWPEDDPDTPVAESANHPKEEGPPEPTAQEEGDAAELWDCPVCARPQPADERRFNQHIDLCLSRQTIRDAVQDGTPTPPELEPTVRTSLDSVPKKRRGRPSAGSAPEKERKKSRGDDPRQMKLRFG</sequence>
<dbReference type="STRING" id="41688.A0A2N3N8E4"/>
<keyword evidence="5" id="KW-0548">Nucleotidyltransferase</keyword>
<feature type="domain" description="UmuC" evidence="15">
    <location>
        <begin position="148"/>
        <end position="334"/>
    </location>
</feature>
<evidence type="ECO:0000256" key="4">
    <source>
        <dbReference type="ARBA" id="ARBA00022679"/>
    </source>
</evidence>
<dbReference type="EMBL" id="NLAX01000094">
    <property type="protein sequence ID" value="PKS08698.1"/>
    <property type="molecule type" value="Genomic_DNA"/>
</dbReference>
<feature type="compositionally biased region" description="Basic and acidic residues" evidence="14">
    <location>
        <begin position="644"/>
        <end position="658"/>
    </location>
</feature>
<keyword evidence="4" id="KW-0808">Transferase</keyword>
<dbReference type="EC" id="2.7.7.7" evidence="2"/>
<keyword evidence="10" id="KW-0239">DNA-directed DNA polymerase</keyword>
<dbReference type="Gene3D" id="1.10.150.810">
    <property type="match status" value="2"/>
</dbReference>
<proteinExistence type="inferred from homology"/>
<evidence type="ECO:0000256" key="10">
    <source>
        <dbReference type="ARBA" id="ARBA00022932"/>
    </source>
</evidence>
<keyword evidence="11" id="KW-0496">Mitochondrion</keyword>
<dbReference type="GO" id="GO:0005634">
    <property type="term" value="C:nucleus"/>
    <property type="evidence" value="ECO:0007669"/>
    <property type="project" value="TreeGrafter"/>
</dbReference>
<comment type="catalytic activity">
    <reaction evidence="13">
        <text>DNA(n) + a 2'-deoxyribonucleoside 5'-triphosphate = DNA(n+1) + diphosphate</text>
        <dbReference type="Rhea" id="RHEA:22508"/>
        <dbReference type="Rhea" id="RHEA-COMP:17339"/>
        <dbReference type="Rhea" id="RHEA-COMP:17340"/>
        <dbReference type="ChEBI" id="CHEBI:33019"/>
        <dbReference type="ChEBI" id="CHEBI:61560"/>
        <dbReference type="ChEBI" id="CHEBI:173112"/>
        <dbReference type="EC" id="2.7.7.7"/>
    </reaction>
</comment>
<evidence type="ECO:0000313" key="17">
    <source>
        <dbReference type="Proteomes" id="UP000233524"/>
    </source>
</evidence>
<feature type="compositionally biased region" description="Acidic residues" evidence="14">
    <location>
        <begin position="30"/>
        <end position="43"/>
    </location>
</feature>
<dbReference type="InterPro" id="IPR043502">
    <property type="entry name" value="DNA/RNA_pol_sf"/>
</dbReference>
<dbReference type="GO" id="GO:0046872">
    <property type="term" value="F:metal ion binding"/>
    <property type="evidence" value="ECO:0007669"/>
    <property type="project" value="UniProtKB-KW"/>
</dbReference>
<comment type="caution">
    <text evidence="16">The sequence shown here is derived from an EMBL/GenBank/DDBJ whole genome shotgun (WGS) entry which is preliminary data.</text>
</comment>
<dbReference type="InterPro" id="IPR043128">
    <property type="entry name" value="Rev_trsase/Diguanyl_cyclase"/>
</dbReference>
<dbReference type="CDD" id="cd03586">
    <property type="entry name" value="PolY_Pol_IV_kappa"/>
    <property type="match status" value="1"/>
</dbReference>
<protein>
    <recommendedName>
        <fullName evidence="3">DNA polymerase kappa</fullName>
        <ecNumber evidence="2">2.7.7.7</ecNumber>
    </recommendedName>
</protein>
<dbReference type="PANTHER" id="PTHR11076:SF33">
    <property type="entry name" value="DNA POLYMERASE KAPPA"/>
    <property type="match status" value="1"/>
</dbReference>
<dbReference type="Gene3D" id="3.30.160.60">
    <property type="entry name" value="Classic Zinc Finger"/>
    <property type="match status" value="1"/>
</dbReference>
<dbReference type="Proteomes" id="UP000233524">
    <property type="component" value="Unassembled WGS sequence"/>
</dbReference>
<dbReference type="Pfam" id="PF11799">
    <property type="entry name" value="IMS_C"/>
    <property type="match status" value="1"/>
</dbReference>
<evidence type="ECO:0000259" key="15">
    <source>
        <dbReference type="PROSITE" id="PS50173"/>
    </source>
</evidence>
<dbReference type="InterPro" id="IPR050116">
    <property type="entry name" value="DNA_polymerase-Y"/>
</dbReference>
<evidence type="ECO:0000256" key="9">
    <source>
        <dbReference type="ARBA" id="ARBA00022842"/>
    </source>
</evidence>
<dbReference type="FunFam" id="3.30.1490.100:FF:000004">
    <property type="entry name" value="DNA polymerase IV"/>
    <property type="match status" value="1"/>
</dbReference>
<evidence type="ECO:0000256" key="11">
    <source>
        <dbReference type="ARBA" id="ARBA00023128"/>
    </source>
</evidence>
<evidence type="ECO:0000256" key="12">
    <source>
        <dbReference type="ARBA" id="ARBA00023204"/>
    </source>
</evidence>
<dbReference type="GO" id="GO:0005739">
    <property type="term" value="C:mitochondrion"/>
    <property type="evidence" value="ECO:0007669"/>
    <property type="project" value="UniProtKB-SubCell"/>
</dbReference>
<evidence type="ECO:0000256" key="2">
    <source>
        <dbReference type="ARBA" id="ARBA00012417"/>
    </source>
</evidence>
<reference evidence="16 17" key="1">
    <citation type="journal article" date="2017" name="G3 (Bethesda)">
        <title>First Draft Genome Sequence of the Pathogenic Fungus Lomentospora prolificans (Formerly Scedosporium prolificans).</title>
        <authorList>
            <person name="Luo R."/>
            <person name="Zimin A."/>
            <person name="Workman R."/>
            <person name="Fan Y."/>
            <person name="Pertea G."/>
            <person name="Grossman N."/>
            <person name="Wear M.P."/>
            <person name="Jia B."/>
            <person name="Miller H."/>
            <person name="Casadevall A."/>
            <person name="Timp W."/>
            <person name="Zhang S.X."/>
            <person name="Salzberg S.L."/>
        </authorList>
    </citation>
    <scope>NUCLEOTIDE SEQUENCE [LARGE SCALE GENOMIC DNA]</scope>
    <source>
        <strain evidence="16 17">JHH-5317</strain>
    </source>
</reference>
<keyword evidence="7" id="KW-0479">Metal-binding</keyword>
<feature type="region of interest" description="Disordered" evidence="14">
    <location>
        <begin position="1"/>
        <end position="55"/>
    </location>
</feature>
<dbReference type="HAMAP" id="MF_01113">
    <property type="entry name" value="DNApol_IV"/>
    <property type="match status" value="1"/>
</dbReference>
<evidence type="ECO:0000256" key="3">
    <source>
        <dbReference type="ARBA" id="ARBA00016178"/>
    </source>
</evidence>
<dbReference type="GO" id="GO:0042276">
    <property type="term" value="P:error-prone translesion synthesis"/>
    <property type="evidence" value="ECO:0007669"/>
    <property type="project" value="TreeGrafter"/>
</dbReference>
<evidence type="ECO:0000256" key="6">
    <source>
        <dbReference type="ARBA" id="ARBA00022705"/>
    </source>
</evidence>
<dbReference type="GO" id="GO:0006281">
    <property type="term" value="P:DNA repair"/>
    <property type="evidence" value="ECO:0007669"/>
    <property type="project" value="UniProtKB-KW"/>
</dbReference>
<dbReference type="InterPro" id="IPR036775">
    <property type="entry name" value="DNA_pol_Y-fam_lit_finger_sf"/>
</dbReference>
<keyword evidence="17" id="KW-1185">Reference proteome</keyword>
<gene>
    <name evidence="16" type="ORF">jhhlp_004751</name>
</gene>
<dbReference type="FunFam" id="3.40.1170.60:FF:000012">
    <property type="entry name" value="Putative DNA-directed polymerase kappa"/>
    <property type="match status" value="1"/>
</dbReference>
<feature type="region of interest" description="Disordered" evidence="14">
    <location>
        <begin position="519"/>
        <end position="571"/>
    </location>
</feature>
<evidence type="ECO:0000256" key="7">
    <source>
        <dbReference type="ARBA" id="ARBA00022723"/>
    </source>
</evidence>
<keyword evidence="6" id="KW-0235">DNA replication</keyword>
<dbReference type="FunFam" id="1.10.150.810:FF:000003">
    <property type="entry name" value="DNA polymerase kappa subunit"/>
    <property type="match status" value="1"/>
</dbReference>
<evidence type="ECO:0000256" key="14">
    <source>
        <dbReference type="SAM" id="MobiDB-lite"/>
    </source>
</evidence>
<dbReference type="OrthoDB" id="1747274at2759"/>
<dbReference type="InterPro" id="IPR022880">
    <property type="entry name" value="DNApol_IV"/>
</dbReference>
<evidence type="ECO:0000256" key="5">
    <source>
        <dbReference type="ARBA" id="ARBA00022695"/>
    </source>
</evidence>
<feature type="region of interest" description="Disordered" evidence="14">
    <location>
        <begin position="608"/>
        <end position="664"/>
    </location>
</feature>
<evidence type="ECO:0000256" key="8">
    <source>
        <dbReference type="ARBA" id="ARBA00022763"/>
    </source>
</evidence>
<dbReference type="PANTHER" id="PTHR11076">
    <property type="entry name" value="DNA REPAIR POLYMERASE UMUC / TRANSFERASE FAMILY MEMBER"/>
    <property type="match status" value="1"/>
</dbReference>
<dbReference type="AlphaFoldDB" id="A0A2N3N8E4"/>
<dbReference type="SUPFAM" id="SSF100879">
    <property type="entry name" value="Lesion bypass DNA polymerase (Y-family), little finger domain"/>
    <property type="match status" value="1"/>
</dbReference>
<dbReference type="Pfam" id="PF00817">
    <property type="entry name" value="IMS"/>
    <property type="match status" value="1"/>
</dbReference>
<dbReference type="Gene3D" id="3.30.1490.100">
    <property type="entry name" value="DNA polymerase, Y-family, little finger domain"/>
    <property type="match status" value="1"/>
</dbReference>
<name>A0A2N3N8E4_9PEZI</name>
<evidence type="ECO:0000256" key="1">
    <source>
        <dbReference type="ARBA" id="ARBA00004173"/>
    </source>
</evidence>